<evidence type="ECO:0000256" key="2">
    <source>
        <dbReference type="SAM" id="Phobius"/>
    </source>
</evidence>
<feature type="transmembrane region" description="Helical" evidence="2">
    <location>
        <begin position="31"/>
        <end position="48"/>
    </location>
</feature>
<feature type="compositionally biased region" description="Basic and acidic residues" evidence="1">
    <location>
        <begin position="132"/>
        <end position="144"/>
    </location>
</feature>
<feature type="compositionally biased region" description="Polar residues" evidence="1">
    <location>
        <begin position="91"/>
        <end position="105"/>
    </location>
</feature>
<dbReference type="OrthoDB" id="4127469at2759"/>
<evidence type="ECO:0000256" key="1">
    <source>
        <dbReference type="SAM" id="MobiDB-lite"/>
    </source>
</evidence>
<dbReference type="InterPro" id="IPR011431">
    <property type="entry name" value="Trafficking_Pga2"/>
</dbReference>
<organism evidence="3 4">
    <name type="scientific">Exophiala sideris</name>
    <dbReference type="NCBI Taxonomy" id="1016849"/>
    <lineage>
        <taxon>Eukaryota</taxon>
        <taxon>Fungi</taxon>
        <taxon>Dikarya</taxon>
        <taxon>Ascomycota</taxon>
        <taxon>Pezizomycotina</taxon>
        <taxon>Eurotiomycetes</taxon>
        <taxon>Chaetothyriomycetidae</taxon>
        <taxon>Chaetothyriales</taxon>
        <taxon>Herpotrichiellaceae</taxon>
        <taxon>Exophiala</taxon>
    </lineage>
</organism>
<protein>
    <submittedName>
        <fullName evidence="3">Uncharacterized protein</fullName>
    </submittedName>
</protein>
<dbReference type="Proteomes" id="UP000053599">
    <property type="component" value="Unassembled WGS sequence"/>
</dbReference>
<accession>A0A0D1WAN1</accession>
<feature type="compositionally biased region" description="Basic and acidic residues" evidence="1">
    <location>
        <begin position="106"/>
        <end position="123"/>
    </location>
</feature>
<gene>
    <name evidence="3" type="ORF">PV11_01537</name>
</gene>
<dbReference type="AlphaFoldDB" id="A0A0D1WAN1"/>
<keyword evidence="2" id="KW-0812">Transmembrane</keyword>
<keyword evidence="2" id="KW-1133">Transmembrane helix</keyword>
<evidence type="ECO:0000313" key="3">
    <source>
        <dbReference type="EMBL" id="KIV85885.1"/>
    </source>
</evidence>
<evidence type="ECO:0000313" key="4">
    <source>
        <dbReference type="Proteomes" id="UP000053599"/>
    </source>
</evidence>
<feature type="region of interest" description="Disordered" evidence="1">
    <location>
        <begin position="72"/>
        <end position="144"/>
    </location>
</feature>
<proteinExistence type="predicted"/>
<dbReference type="HOGENOM" id="CLU_1677652_0_0_1"/>
<sequence length="157" mass="18047">MVEYVAPPEDFSRLNPIQRYMQKGQLERQDYIWLILIVAAYFTARPYIQSFFKWWMGDDAMKEGEKAQEEYFKSKAKVGPNAIRGTETEDSTTIPEKSPGASGSSADKKGNVMNRKTNERTGEDQLLDWDDEPARKPAEGDKSDVVAWLDKWSNEQE</sequence>
<reference evidence="3 4" key="1">
    <citation type="submission" date="2015-01" db="EMBL/GenBank/DDBJ databases">
        <title>The Genome Sequence of Exophiala sideris CBS121828.</title>
        <authorList>
            <consortium name="The Broad Institute Genomics Platform"/>
            <person name="Cuomo C."/>
            <person name="de Hoog S."/>
            <person name="Gorbushina A."/>
            <person name="Stielow B."/>
            <person name="Teixiera M."/>
            <person name="Abouelleil A."/>
            <person name="Chapman S.B."/>
            <person name="Priest M."/>
            <person name="Young S.K."/>
            <person name="Wortman J."/>
            <person name="Nusbaum C."/>
            <person name="Birren B."/>
        </authorList>
    </citation>
    <scope>NUCLEOTIDE SEQUENCE [LARGE SCALE GENOMIC DNA]</scope>
    <source>
        <strain evidence="3 4">CBS 121828</strain>
    </source>
</reference>
<name>A0A0D1WAN1_9EURO</name>
<dbReference type="Pfam" id="PF07543">
    <property type="entry name" value="PGA2"/>
    <property type="match status" value="1"/>
</dbReference>
<keyword evidence="2" id="KW-0472">Membrane</keyword>
<dbReference type="EMBL" id="KN846951">
    <property type="protein sequence ID" value="KIV85885.1"/>
    <property type="molecule type" value="Genomic_DNA"/>
</dbReference>